<gene>
    <name evidence="2" type="ORF">NDI79_14090</name>
</gene>
<dbReference type="GO" id="GO:0016787">
    <property type="term" value="F:hydrolase activity"/>
    <property type="evidence" value="ECO:0007669"/>
    <property type="project" value="UniProtKB-KW"/>
</dbReference>
<feature type="transmembrane region" description="Helical" evidence="1">
    <location>
        <begin position="60"/>
        <end position="78"/>
    </location>
</feature>
<keyword evidence="1" id="KW-1133">Transmembrane helix</keyword>
<dbReference type="Proteomes" id="UP001254813">
    <property type="component" value="Unassembled WGS sequence"/>
</dbReference>
<dbReference type="InterPro" id="IPR007404">
    <property type="entry name" value="YdjM-like"/>
</dbReference>
<name>A0ABU2G3E5_9EURY</name>
<dbReference type="RefSeq" id="WP_310929176.1">
    <property type="nucleotide sequence ID" value="NZ_JAMQOQ010000003.1"/>
</dbReference>
<keyword evidence="2" id="KW-0378">Hydrolase</keyword>
<keyword evidence="1" id="KW-0472">Membrane</keyword>
<feature type="transmembrane region" description="Helical" evidence="1">
    <location>
        <begin position="140"/>
        <end position="162"/>
    </location>
</feature>
<dbReference type="EMBL" id="JAMQOQ010000003">
    <property type="protein sequence ID" value="MDS0295304.1"/>
    <property type="molecule type" value="Genomic_DNA"/>
</dbReference>
<keyword evidence="3" id="KW-1185">Reference proteome</keyword>
<keyword evidence="1" id="KW-0812">Transmembrane</keyword>
<organism evidence="2 3">
    <name type="scientific">Halogeometricum luteum</name>
    <dbReference type="NCBI Taxonomy" id="2950537"/>
    <lineage>
        <taxon>Archaea</taxon>
        <taxon>Methanobacteriati</taxon>
        <taxon>Methanobacteriota</taxon>
        <taxon>Stenosarchaea group</taxon>
        <taxon>Halobacteria</taxon>
        <taxon>Halobacteriales</taxon>
        <taxon>Haloferacaceae</taxon>
        <taxon>Halogeometricum</taxon>
    </lineage>
</organism>
<sequence>MIPYAHAAIGYLLWTGITHLSDGRPPGHAEVWLLLLGTQFPDIVDKPLAWTFGVLPSGRSLGHSLFTVAVVFAVLYAVGTRLGRKNLALAFGAGHLSHSLADVYPFLFQARYEYLGYLVWPILSGPPDAGKSFAAYLQRLSLQSFLSVQALLAALIVAIWVADGMPGLRIPRPGDADSAHLDD</sequence>
<dbReference type="Pfam" id="PF04307">
    <property type="entry name" value="YdjM"/>
    <property type="match status" value="1"/>
</dbReference>
<reference evidence="2 3" key="1">
    <citation type="submission" date="2022-06" db="EMBL/GenBank/DDBJ databases">
        <title>Halogeometricum sp. a new haloarchaeum isolate from saline soil.</title>
        <authorList>
            <person name="Strakova D."/>
            <person name="Galisteo C."/>
            <person name="Sanchez-Porro C."/>
            <person name="Ventosa A."/>
        </authorList>
    </citation>
    <scope>NUCLEOTIDE SEQUENCE [LARGE SCALE GENOMIC DNA]</scope>
    <source>
        <strain evidence="3">S3BR25-2</strain>
    </source>
</reference>
<accession>A0ABU2G3E5</accession>
<evidence type="ECO:0000256" key="1">
    <source>
        <dbReference type="SAM" id="Phobius"/>
    </source>
</evidence>
<comment type="caution">
    <text evidence="2">The sequence shown here is derived from an EMBL/GenBank/DDBJ whole genome shotgun (WGS) entry which is preliminary data.</text>
</comment>
<evidence type="ECO:0000313" key="3">
    <source>
        <dbReference type="Proteomes" id="UP001254813"/>
    </source>
</evidence>
<evidence type="ECO:0000313" key="2">
    <source>
        <dbReference type="EMBL" id="MDS0295304.1"/>
    </source>
</evidence>
<protein>
    <submittedName>
        <fullName evidence="2">Metal-dependent hydrolase</fullName>
    </submittedName>
</protein>
<proteinExistence type="predicted"/>